<dbReference type="AlphaFoldDB" id="X1P6E1"/>
<comment type="caution">
    <text evidence="1">The sequence shown here is derived from an EMBL/GenBank/DDBJ whole genome shotgun (WGS) entry which is preliminary data.</text>
</comment>
<protein>
    <submittedName>
        <fullName evidence="1">Uncharacterized protein</fullName>
    </submittedName>
</protein>
<reference evidence="1" key="1">
    <citation type="journal article" date="2014" name="Front. Microbiol.">
        <title>High frequency of phylogenetically diverse reductive dehalogenase-homologous genes in deep subseafloor sedimentary metagenomes.</title>
        <authorList>
            <person name="Kawai M."/>
            <person name="Futagami T."/>
            <person name="Toyoda A."/>
            <person name="Takaki Y."/>
            <person name="Nishi S."/>
            <person name="Hori S."/>
            <person name="Arai W."/>
            <person name="Tsubouchi T."/>
            <person name="Morono Y."/>
            <person name="Uchiyama I."/>
            <person name="Ito T."/>
            <person name="Fujiyama A."/>
            <person name="Inagaki F."/>
            <person name="Takami H."/>
        </authorList>
    </citation>
    <scope>NUCLEOTIDE SEQUENCE</scope>
    <source>
        <strain evidence="1">Expedition CK06-06</strain>
    </source>
</reference>
<dbReference type="EMBL" id="BARV01021684">
    <property type="protein sequence ID" value="GAI26464.1"/>
    <property type="molecule type" value="Genomic_DNA"/>
</dbReference>
<name>X1P6E1_9ZZZZ</name>
<gene>
    <name evidence="1" type="ORF">S06H3_35879</name>
</gene>
<proteinExistence type="predicted"/>
<organism evidence="1">
    <name type="scientific">marine sediment metagenome</name>
    <dbReference type="NCBI Taxonomy" id="412755"/>
    <lineage>
        <taxon>unclassified sequences</taxon>
        <taxon>metagenomes</taxon>
        <taxon>ecological metagenomes</taxon>
    </lineage>
</organism>
<evidence type="ECO:0000313" key="1">
    <source>
        <dbReference type="EMBL" id="GAI26464.1"/>
    </source>
</evidence>
<sequence length="93" mass="10556">MAKQLGKRFSDEEVKMLLEKYLSEKVELSYLLEILGIKRRTTTITCPIRIGPAIMLGQRSKRGMQMARRGSTPSVLDSRVRMPAPYAQSILQS</sequence>
<accession>X1P6E1</accession>